<feature type="domain" description="LarA-like N-terminal" evidence="1">
    <location>
        <begin position="7"/>
        <end position="206"/>
    </location>
</feature>
<dbReference type="OrthoDB" id="9770545at2"/>
<dbReference type="RefSeq" id="WP_015752744.1">
    <property type="nucleotide sequence ID" value="NC_013223.1"/>
</dbReference>
<reference evidence="4" key="1">
    <citation type="submission" date="2009-09" db="EMBL/GenBank/DDBJ databases">
        <title>The complete chromosome of Desulfohalobium retbaense DSM 5692.</title>
        <authorList>
            <consortium name="US DOE Joint Genome Institute (JGI-PGF)"/>
            <person name="Lucas S."/>
            <person name="Copeland A."/>
            <person name="Lapidus A."/>
            <person name="Glavina del Rio T."/>
            <person name="Dalin E."/>
            <person name="Tice H."/>
            <person name="Bruce D."/>
            <person name="Goodwin L."/>
            <person name="Pitluck S."/>
            <person name="Kyrpides N."/>
            <person name="Mavromatis K."/>
            <person name="Ivanova N."/>
            <person name="Mikhailova N."/>
            <person name="Munk A.C."/>
            <person name="Brettin T."/>
            <person name="Detter J.C."/>
            <person name="Han C."/>
            <person name="Tapia R."/>
            <person name="Larimer F."/>
            <person name="Land M."/>
            <person name="Hauser L."/>
            <person name="Markowitz V."/>
            <person name="Cheng J.-F."/>
            <person name="Hugenholtz P."/>
            <person name="Woyke T."/>
            <person name="Wu D."/>
            <person name="Spring S."/>
            <person name="Klenk H.-P."/>
            <person name="Eisen J.A."/>
        </authorList>
    </citation>
    <scope>NUCLEOTIDE SEQUENCE [LARGE SCALE GENOMIC DNA]</scope>
    <source>
        <strain evidence="4">DSM 5692</strain>
    </source>
</reference>
<name>C8X5B3_DESRD</name>
<dbReference type="Proteomes" id="UP000001052">
    <property type="component" value="Chromosome"/>
</dbReference>
<feature type="domain" description="Lactate racemase C-terminal" evidence="2">
    <location>
        <begin position="275"/>
        <end position="409"/>
    </location>
</feature>
<dbReference type="EMBL" id="CP001734">
    <property type="protein sequence ID" value="ACV69610.1"/>
    <property type="molecule type" value="Genomic_DNA"/>
</dbReference>
<dbReference type="HOGENOM" id="CLU_050189_0_0_7"/>
<dbReference type="Gene3D" id="3.90.226.30">
    <property type="match status" value="1"/>
</dbReference>
<dbReference type="AlphaFoldDB" id="C8X5B3"/>
<dbReference type="Pfam" id="PF09861">
    <property type="entry name" value="Lar_N"/>
    <property type="match status" value="1"/>
</dbReference>
<evidence type="ECO:0000313" key="3">
    <source>
        <dbReference type="EMBL" id="ACV69610.1"/>
    </source>
</evidence>
<reference evidence="3 4" key="2">
    <citation type="journal article" date="2010" name="Stand. Genomic Sci.">
        <title>Complete genome sequence of Desulfohalobium retbaense type strain (HR(100)).</title>
        <authorList>
            <person name="Spring S."/>
            <person name="Nolan M."/>
            <person name="Lapidus A."/>
            <person name="Glavina Del Rio T."/>
            <person name="Copeland A."/>
            <person name="Tice H."/>
            <person name="Cheng J.F."/>
            <person name="Lucas S."/>
            <person name="Land M."/>
            <person name="Chen F."/>
            <person name="Bruce D."/>
            <person name="Goodwin L."/>
            <person name="Pitluck S."/>
            <person name="Ivanova N."/>
            <person name="Mavromatis K."/>
            <person name="Mikhailova N."/>
            <person name="Pati A."/>
            <person name="Chen A."/>
            <person name="Palaniappan K."/>
            <person name="Hauser L."/>
            <person name="Chang Y.J."/>
            <person name="Jeffries C.D."/>
            <person name="Munk C."/>
            <person name="Kiss H."/>
            <person name="Chain P."/>
            <person name="Han C."/>
            <person name="Brettin T."/>
            <person name="Detter J.C."/>
            <person name="Schuler E."/>
            <person name="Goker M."/>
            <person name="Rohde M."/>
            <person name="Bristow J."/>
            <person name="Eisen J.A."/>
            <person name="Markowitz V."/>
            <person name="Hugenholtz P."/>
            <person name="Kyrpides N.C."/>
            <person name="Klenk H.P."/>
        </authorList>
    </citation>
    <scope>NUCLEOTIDE SEQUENCE [LARGE SCALE GENOMIC DNA]</scope>
    <source>
        <strain evidence="3 4">DSM 5692</strain>
    </source>
</reference>
<dbReference type="InterPro" id="IPR048068">
    <property type="entry name" value="LarA-like"/>
</dbReference>
<sequence>MEIKLKYGKGYKIINLPDGAQVDYLSPASKSKLVDLEGSFLDVLQSPIGTVDLGQWPEPRSLAIALPDETRPFPTKRILPVLLKFLTEKWPSLEIKEISILVGGGLHPPLSKERLIKLVGPEIYENFTVFSHDAKKSNFVSLGKTSQGTPVEINQHFAQADIKIVLGQIDPHQFVGFTGGAKGACIGLASAEMIRKNHSLMFEDGANVGRLKENPVRQDLNEAGDILSIDLAVNVVNNTEKCPVWIQAGAHKEVLEAGAEICSKVYGVEISNFYDIVVASCGGSPKDICLYQAQKGLNMSSTAAKINGKILLLASCDEGVGDDDYYEYVSNFKNIDDVVNDFQENDFRMGAHKAYLFGRSLKDFEVVVDSSIESSCAINCHLNLGKAQTVISNWLKKSNKNTTIAVIPNANTTFFYRKNE</sequence>
<keyword evidence="4" id="KW-1185">Reference proteome</keyword>
<dbReference type="InterPro" id="IPR047926">
    <property type="entry name" value="Ni_dep_LarA"/>
</dbReference>
<dbReference type="KEGG" id="drt:Dret_2326"/>
<organism evidence="3 4">
    <name type="scientific">Desulfohalobium retbaense (strain ATCC 49708 / DSM 5692 / JCM 16813 / HR100)</name>
    <dbReference type="NCBI Taxonomy" id="485915"/>
    <lineage>
        <taxon>Bacteria</taxon>
        <taxon>Pseudomonadati</taxon>
        <taxon>Thermodesulfobacteriota</taxon>
        <taxon>Desulfovibrionia</taxon>
        <taxon>Desulfovibrionales</taxon>
        <taxon>Desulfohalobiaceae</taxon>
        <taxon>Desulfohalobium</taxon>
    </lineage>
</organism>
<dbReference type="InterPro" id="IPR018657">
    <property type="entry name" value="LarA-like_N"/>
</dbReference>
<dbReference type="Pfam" id="PF21113">
    <property type="entry name" value="LarA_C"/>
    <property type="match status" value="1"/>
</dbReference>
<evidence type="ECO:0000259" key="2">
    <source>
        <dbReference type="Pfam" id="PF21113"/>
    </source>
</evidence>
<protein>
    <submittedName>
        <fullName evidence="3">Uncharacterized protein</fullName>
    </submittedName>
</protein>
<dbReference type="STRING" id="485915.Dret_2326"/>
<dbReference type="NCBIfam" id="NF033504">
    <property type="entry name" value="Ni_dep_LarA"/>
    <property type="match status" value="1"/>
</dbReference>
<proteinExistence type="predicted"/>
<evidence type="ECO:0000313" key="4">
    <source>
        <dbReference type="Proteomes" id="UP000001052"/>
    </source>
</evidence>
<dbReference type="InterPro" id="IPR048520">
    <property type="entry name" value="LarA_C"/>
</dbReference>
<dbReference type="Gene3D" id="3.40.50.11440">
    <property type="match status" value="1"/>
</dbReference>
<dbReference type="InterPro" id="IPR043166">
    <property type="entry name" value="LarA-like_C"/>
</dbReference>
<dbReference type="PANTHER" id="PTHR33171">
    <property type="entry name" value="LAR_N DOMAIN-CONTAINING PROTEIN"/>
    <property type="match status" value="1"/>
</dbReference>
<evidence type="ECO:0000259" key="1">
    <source>
        <dbReference type="Pfam" id="PF09861"/>
    </source>
</evidence>
<dbReference type="eggNOG" id="COG3875">
    <property type="taxonomic scope" value="Bacteria"/>
</dbReference>
<accession>C8X5B3</accession>
<dbReference type="PANTHER" id="PTHR33171:SF17">
    <property type="entry name" value="LARA-LIKE N-TERMINAL DOMAIN-CONTAINING PROTEIN"/>
    <property type="match status" value="1"/>
</dbReference>
<dbReference type="GO" id="GO:0050043">
    <property type="term" value="F:lactate racemase activity"/>
    <property type="evidence" value="ECO:0007669"/>
    <property type="project" value="InterPro"/>
</dbReference>
<gene>
    <name evidence="3" type="ordered locus">Dret_2326</name>
</gene>